<name>A0A1V8T173_9PEZI</name>
<evidence type="ECO:0000313" key="15">
    <source>
        <dbReference type="EMBL" id="OQO05080.1"/>
    </source>
</evidence>
<dbReference type="InParanoid" id="A0A1V8T173"/>
<evidence type="ECO:0000256" key="11">
    <source>
        <dbReference type="SAM" id="SignalP"/>
    </source>
</evidence>
<keyword evidence="2" id="KW-0134">Cell wall</keyword>
<protein>
    <recommendedName>
        <fullName evidence="17">Minor extracellular protease vpr</fullName>
    </recommendedName>
</protein>
<evidence type="ECO:0000256" key="5">
    <source>
        <dbReference type="ARBA" id="ARBA00022729"/>
    </source>
</evidence>
<feature type="domain" description="Peptidase S8/S53" evidence="12">
    <location>
        <begin position="160"/>
        <end position="582"/>
    </location>
</feature>
<keyword evidence="3" id="KW-0964">Secreted</keyword>
<dbReference type="Gene3D" id="3.40.50.200">
    <property type="entry name" value="Peptidase S8/S53 domain"/>
    <property type="match status" value="1"/>
</dbReference>
<dbReference type="AlphaFoldDB" id="A0A1V8T173"/>
<dbReference type="PANTHER" id="PTHR43806:SF66">
    <property type="entry name" value="SERIN ENDOPEPTIDASE"/>
    <property type="match status" value="1"/>
</dbReference>
<dbReference type="CDD" id="cd07489">
    <property type="entry name" value="Peptidases_S8_5"/>
    <property type="match status" value="1"/>
</dbReference>
<feature type="domain" description="PA" evidence="13">
    <location>
        <begin position="387"/>
        <end position="444"/>
    </location>
</feature>
<keyword evidence="16" id="KW-1185">Reference proteome</keyword>
<dbReference type="InterPro" id="IPR010435">
    <property type="entry name" value="C5a/SBT2-like_Fn3"/>
</dbReference>
<feature type="chain" id="PRO_5013274866" description="Minor extracellular protease vpr" evidence="11">
    <location>
        <begin position="21"/>
        <end position="898"/>
    </location>
</feature>
<dbReference type="InterPro" id="IPR015500">
    <property type="entry name" value="Peptidase_S8_subtilisin-rel"/>
</dbReference>
<dbReference type="PROSITE" id="PS51892">
    <property type="entry name" value="SUBTILASE"/>
    <property type="match status" value="1"/>
</dbReference>
<proteinExistence type="inferred from homology"/>
<dbReference type="Pfam" id="PF02225">
    <property type="entry name" value="PA"/>
    <property type="match status" value="1"/>
</dbReference>
<gene>
    <name evidence="15" type="ORF">B0A48_08100</name>
</gene>
<evidence type="ECO:0000256" key="10">
    <source>
        <dbReference type="RuleBase" id="RU003355"/>
    </source>
</evidence>
<dbReference type="CDD" id="cd02124">
    <property type="entry name" value="PA_PoS1_like"/>
    <property type="match status" value="1"/>
</dbReference>
<dbReference type="EMBL" id="NAJO01000020">
    <property type="protein sequence ID" value="OQO05080.1"/>
    <property type="molecule type" value="Genomic_DNA"/>
</dbReference>
<evidence type="ECO:0000256" key="6">
    <source>
        <dbReference type="ARBA" id="ARBA00022801"/>
    </source>
</evidence>
<dbReference type="Pfam" id="PF06280">
    <property type="entry name" value="fn3_5"/>
    <property type="match status" value="1"/>
</dbReference>
<feature type="active site" description="Charge relay system" evidence="8 9">
    <location>
        <position position="219"/>
    </location>
</feature>
<dbReference type="InterPro" id="IPR023827">
    <property type="entry name" value="Peptidase_S8_Asp-AS"/>
</dbReference>
<comment type="similarity">
    <text evidence="1 9 10">Belongs to the peptidase S8 family.</text>
</comment>
<dbReference type="STRING" id="1507870.A0A1V8T173"/>
<feature type="signal peptide" evidence="11">
    <location>
        <begin position="1"/>
        <end position="20"/>
    </location>
</feature>
<comment type="caution">
    <text evidence="15">The sequence shown here is derived from an EMBL/GenBank/DDBJ whole genome shotgun (WGS) entry which is preliminary data.</text>
</comment>
<evidence type="ECO:0000256" key="2">
    <source>
        <dbReference type="ARBA" id="ARBA00022512"/>
    </source>
</evidence>
<dbReference type="OrthoDB" id="10256524at2759"/>
<evidence type="ECO:0008006" key="17">
    <source>
        <dbReference type="Google" id="ProtNLM"/>
    </source>
</evidence>
<evidence type="ECO:0000313" key="16">
    <source>
        <dbReference type="Proteomes" id="UP000192596"/>
    </source>
</evidence>
<evidence type="ECO:0000259" key="14">
    <source>
        <dbReference type="Pfam" id="PF06280"/>
    </source>
</evidence>
<evidence type="ECO:0000259" key="12">
    <source>
        <dbReference type="Pfam" id="PF00082"/>
    </source>
</evidence>
<evidence type="ECO:0000256" key="4">
    <source>
        <dbReference type="ARBA" id="ARBA00022670"/>
    </source>
</evidence>
<keyword evidence="5 11" id="KW-0732">Signal</keyword>
<evidence type="ECO:0000256" key="1">
    <source>
        <dbReference type="ARBA" id="ARBA00011073"/>
    </source>
</evidence>
<evidence type="ECO:0000256" key="8">
    <source>
        <dbReference type="PIRSR" id="PIRSR615500-1"/>
    </source>
</evidence>
<accession>A0A1V8T173</accession>
<dbReference type="PROSITE" id="PS00138">
    <property type="entry name" value="SUBTILASE_SER"/>
    <property type="match status" value="1"/>
</dbReference>
<dbReference type="PROSITE" id="PS00136">
    <property type="entry name" value="SUBTILASE_ASP"/>
    <property type="match status" value="1"/>
</dbReference>
<evidence type="ECO:0000256" key="3">
    <source>
        <dbReference type="ARBA" id="ARBA00022525"/>
    </source>
</evidence>
<dbReference type="SUPFAM" id="SSF52743">
    <property type="entry name" value="Subtilisin-like"/>
    <property type="match status" value="1"/>
</dbReference>
<dbReference type="PRINTS" id="PR00723">
    <property type="entry name" value="SUBTILISIN"/>
</dbReference>
<feature type="active site" description="Charge relay system" evidence="8 9">
    <location>
        <position position="543"/>
    </location>
</feature>
<dbReference type="InterPro" id="IPR034187">
    <property type="entry name" value="Peptidases_S8_5"/>
</dbReference>
<dbReference type="InterPro" id="IPR003137">
    <property type="entry name" value="PA_domain"/>
</dbReference>
<dbReference type="Proteomes" id="UP000192596">
    <property type="component" value="Unassembled WGS sequence"/>
</dbReference>
<dbReference type="Pfam" id="PF00082">
    <property type="entry name" value="Peptidase_S8"/>
    <property type="match status" value="1"/>
</dbReference>
<keyword evidence="4 9" id="KW-0645">Protease</keyword>
<dbReference type="InterPro" id="IPR000209">
    <property type="entry name" value="Peptidase_S8/S53_dom"/>
</dbReference>
<dbReference type="Gene3D" id="3.50.30.30">
    <property type="match status" value="1"/>
</dbReference>
<keyword evidence="6 9" id="KW-0378">Hydrolase</keyword>
<evidence type="ECO:0000256" key="7">
    <source>
        <dbReference type="ARBA" id="ARBA00022825"/>
    </source>
</evidence>
<keyword evidence="7 9" id="KW-0720">Serine protease</keyword>
<dbReference type="GO" id="GO:0004252">
    <property type="term" value="F:serine-type endopeptidase activity"/>
    <property type="evidence" value="ECO:0007669"/>
    <property type="project" value="UniProtKB-UniRule"/>
</dbReference>
<dbReference type="GO" id="GO:0006508">
    <property type="term" value="P:proteolysis"/>
    <property type="evidence" value="ECO:0007669"/>
    <property type="project" value="UniProtKB-KW"/>
</dbReference>
<dbReference type="InterPro" id="IPR036852">
    <property type="entry name" value="Peptidase_S8/S53_dom_sf"/>
</dbReference>
<dbReference type="PROSITE" id="PS00137">
    <property type="entry name" value="SUBTILASE_HIS"/>
    <property type="match status" value="1"/>
</dbReference>
<dbReference type="InterPro" id="IPR046450">
    <property type="entry name" value="PA_dom_sf"/>
</dbReference>
<dbReference type="InterPro" id="IPR050131">
    <property type="entry name" value="Peptidase_S8_subtilisin-like"/>
</dbReference>
<evidence type="ECO:0000256" key="9">
    <source>
        <dbReference type="PROSITE-ProRule" id="PRU01240"/>
    </source>
</evidence>
<dbReference type="PANTHER" id="PTHR43806">
    <property type="entry name" value="PEPTIDASE S8"/>
    <property type="match status" value="1"/>
</dbReference>
<dbReference type="InterPro" id="IPR022398">
    <property type="entry name" value="Peptidase_S8_His-AS"/>
</dbReference>
<dbReference type="InterPro" id="IPR023828">
    <property type="entry name" value="Peptidase_S8_Ser-AS"/>
</dbReference>
<evidence type="ECO:0000259" key="13">
    <source>
        <dbReference type="Pfam" id="PF02225"/>
    </source>
</evidence>
<sequence>MGILKVLSLVAVLVSPAVLAVRPKLNAAPKVPGAYIVEFAENSNADSFYQTLGASGQAVEHRMDLKYDLFKGVSFKLKNVDNGNEEAAAQKIQDMPAVAKIWPVRMYPIPRDEVHWTGNSKAAMPEAALLQKRQSAGNNDTFSPHVMTQVDQLRFRGVTGAGIRVAVIDTGVDYNHPALGGCFGRGCLVSFGTDLVGDNYNGANTPVPDPDPYDNCEGHGTHVSGIIAAQTNPYGFTGAAPDVTLGAYRVFGCGGSAGNDVLISAYNQAYEDGAQIITASIGGPSGWSEDPWAVAVQRIVEKGVPCTVSAGNDGVEGQFYASTAAGGLGVASIASVDNTQAPSILLNATYTVDNSSLSAFGWTQGTPADWGNVSLPLWSVNYNTNDSANACTALPDDTPDLSNYIVLVRRGTCTFVQKVTNVAAKGARYVMFYNNVSPGSTAVTAVVPGILGVGMTSTAQGAEWIRLLSGGSSVTLNIVDPEVAQQYPVSAPNTATGGFLSTYTSWGPNYELEVKQQFSAPGGLILSTYPLDLGAYAVLSGTSMACPLAAAVYALVSEVRGTLDPKVLENVISATANPQIFNAGAGKTADYLAPVQQQGGGLIQAFDAAYTTTVLSVSSLSFNDTDNFVDTANFTITNLANTEVTYTLSNVPAGTFYTLGTSIFPDPFVNEVAPAVADIEFPQKEVTIPASGSVRVTIYPDLPVGLDGSRLPVYSGYIAMDGSDGSSLSLPYLGVAGSMIRATVLDTANTYLTTTKSAPGYAPAPGNATFALIASNATASNGTVYPAVVVSLALGSPYVRMDVVPCKNSTSKTPWHHRQPKTTEFLGLKTLGNIYGFPEHYVPRGATVSGWDGLLADGTLAPPGTYQLVVSALHIFGDNTDLADYDRVASEPFTIRYQ</sequence>
<feature type="domain" description="C5a peptidase/Subtilisin-like protease SBT2-like Fn3-like" evidence="14">
    <location>
        <begin position="621"/>
        <end position="733"/>
    </location>
</feature>
<reference evidence="16" key="1">
    <citation type="submission" date="2017-03" db="EMBL/GenBank/DDBJ databases">
        <title>Genomes of endolithic fungi from Antarctica.</title>
        <authorList>
            <person name="Coleine C."/>
            <person name="Masonjones S."/>
            <person name="Stajich J.E."/>
        </authorList>
    </citation>
    <scope>NUCLEOTIDE SEQUENCE [LARGE SCALE GENOMIC DNA]</scope>
    <source>
        <strain evidence="16">CCFEE 5527</strain>
    </source>
</reference>
<dbReference type="SUPFAM" id="SSF52025">
    <property type="entry name" value="PA domain"/>
    <property type="match status" value="1"/>
</dbReference>
<feature type="active site" description="Charge relay system" evidence="8 9">
    <location>
        <position position="169"/>
    </location>
</feature>
<organism evidence="15 16">
    <name type="scientific">Cryoendolithus antarcticus</name>
    <dbReference type="NCBI Taxonomy" id="1507870"/>
    <lineage>
        <taxon>Eukaryota</taxon>
        <taxon>Fungi</taxon>
        <taxon>Dikarya</taxon>
        <taxon>Ascomycota</taxon>
        <taxon>Pezizomycotina</taxon>
        <taxon>Dothideomycetes</taxon>
        <taxon>Dothideomycetidae</taxon>
        <taxon>Cladosporiales</taxon>
        <taxon>Cladosporiaceae</taxon>
        <taxon>Cryoendolithus</taxon>
    </lineage>
</organism>
<dbReference type="GO" id="GO:0016020">
    <property type="term" value="C:membrane"/>
    <property type="evidence" value="ECO:0007669"/>
    <property type="project" value="InterPro"/>
</dbReference>